<evidence type="ECO:0000313" key="2">
    <source>
        <dbReference type="EMBL" id="QLY33470.1"/>
    </source>
</evidence>
<dbReference type="AlphaFoldDB" id="A0A7D6VN78"/>
<dbReference type="Proteomes" id="UP000515512">
    <property type="component" value="Chromosome"/>
</dbReference>
<keyword evidence="1" id="KW-0732">Signal</keyword>
<dbReference type="RefSeq" id="WP_181584634.1">
    <property type="nucleotide sequence ID" value="NZ_CP059399.1"/>
</dbReference>
<feature type="chain" id="PRO_5038380554" evidence="1">
    <location>
        <begin position="23"/>
        <end position="48"/>
    </location>
</feature>
<feature type="signal peptide" evidence="1">
    <location>
        <begin position="1"/>
        <end position="22"/>
    </location>
</feature>
<gene>
    <name evidence="2" type="ORF">H0264_15660</name>
</gene>
<evidence type="ECO:0000313" key="3">
    <source>
        <dbReference type="Proteomes" id="UP000515512"/>
    </source>
</evidence>
<organism evidence="2 3">
    <name type="scientific">Nocardia huaxiensis</name>
    <dbReference type="NCBI Taxonomy" id="2755382"/>
    <lineage>
        <taxon>Bacteria</taxon>
        <taxon>Bacillati</taxon>
        <taxon>Actinomycetota</taxon>
        <taxon>Actinomycetes</taxon>
        <taxon>Mycobacteriales</taxon>
        <taxon>Nocardiaceae</taxon>
        <taxon>Nocardia</taxon>
    </lineage>
</organism>
<proteinExistence type="predicted"/>
<dbReference type="KEGG" id="nhu:H0264_15660"/>
<protein>
    <submittedName>
        <fullName evidence="2">Uncharacterized protein</fullName>
    </submittedName>
</protein>
<reference evidence="2 3" key="1">
    <citation type="submission" date="2020-07" db="EMBL/GenBank/DDBJ databases">
        <authorList>
            <person name="Zhuang K."/>
            <person name="Ran Y."/>
        </authorList>
    </citation>
    <scope>NUCLEOTIDE SEQUENCE [LARGE SCALE GENOMIC DNA]</scope>
    <source>
        <strain evidence="2 3">WCH-YHL-001</strain>
    </source>
</reference>
<keyword evidence="3" id="KW-1185">Reference proteome</keyword>
<accession>A0A7D6VN78</accession>
<evidence type="ECO:0000256" key="1">
    <source>
        <dbReference type="SAM" id="SignalP"/>
    </source>
</evidence>
<name>A0A7D6VN78_9NOCA</name>
<dbReference type="EMBL" id="CP059399">
    <property type="protein sequence ID" value="QLY33470.1"/>
    <property type="molecule type" value="Genomic_DNA"/>
</dbReference>
<sequence length="48" mass="5196">MFKKIAADLVVAFALLAAGYHAPTINDPYHCLPHVMAPGELVQCLDDD</sequence>